<dbReference type="InterPro" id="IPR003141">
    <property type="entry name" value="Pol/His_phosphatase_N"/>
</dbReference>
<accession>A0A2W2D3H1</accession>
<dbReference type="InterPro" id="IPR016195">
    <property type="entry name" value="Pol/histidinol_Pase-like"/>
</dbReference>
<comment type="caution">
    <text evidence="7">The sequence shown here is derived from an EMBL/GenBank/DDBJ whole genome shotgun (WGS) entry which is preliminary data.</text>
</comment>
<dbReference type="PANTHER" id="PTHR32294">
    <property type="entry name" value="DNA POLYMERASE III SUBUNIT ALPHA"/>
    <property type="match status" value="1"/>
</dbReference>
<evidence type="ECO:0000256" key="2">
    <source>
        <dbReference type="ARBA" id="ARBA00022679"/>
    </source>
</evidence>
<dbReference type="InterPro" id="IPR040982">
    <property type="entry name" value="DNA_pol3_finger"/>
</dbReference>
<dbReference type="Gene3D" id="3.20.20.140">
    <property type="entry name" value="Metal-dependent hydrolases"/>
    <property type="match status" value="1"/>
</dbReference>
<keyword evidence="4" id="KW-0235">DNA replication</keyword>
<dbReference type="InterPro" id="IPR011708">
    <property type="entry name" value="DNA_pol3_alpha_NTPase_dom"/>
</dbReference>
<comment type="catalytic activity">
    <reaction evidence="6">
        <text>DNA(n) + a 2'-deoxyribonucleoside 5'-triphosphate = DNA(n+1) + diphosphate</text>
        <dbReference type="Rhea" id="RHEA:22508"/>
        <dbReference type="Rhea" id="RHEA-COMP:17339"/>
        <dbReference type="Rhea" id="RHEA-COMP:17340"/>
        <dbReference type="ChEBI" id="CHEBI:33019"/>
        <dbReference type="ChEBI" id="CHEBI:61560"/>
        <dbReference type="ChEBI" id="CHEBI:173112"/>
        <dbReference type="EC" id="2.7.7.7"/>
    </reaction>
</comment>
<dbReference type="InterPro" id="IPR004805">
    <property type="entry name" value="DnaE2/DnaE/PolC"/>
</dbReference>
<reference evidence="7 8" key="1">
    <citation type="submission" date="2018-01" db="EMBL/GenBank/DDBJ databases">
        <title>Draft genome sequence of Jishengella endophytica.</title>
        <authorList>
            <person name="Sahin N."/>
            <person name="Ay H."/>
            <person name="Saygin H."/>
        </authorList>
    </citation>
    <scope>NUCLEOTIDE SEQUENCE [LARGE SCALE GENOMIC DNA]</scope>
    <source>
        <strain evidence="7 8">DSM 45430</strain>
    </source>
</reference>
<keyword evidence="8" id="KW-1185">Reference proteome</keyword>
<dbReference type="RefSeq" id="WP_111246077.1">
    <property type="nucleotide sequence ID" value="NZ_AP023358.1"/>
</dbReference>
<evidence type="ECO:0000256" key="5">
    <source>
        <dbReference type="ARBA" id="ARBA00022932"/>
    </source>
</evidence>
<dbReference type="Gene3D" id="1.10.150.870">
    <property type="match status" value="1"/>
</dbReference>
<keyword evidence="5" id="KW-0239">DNA-directed DNA polymerase</keyword>
<dbReference type="Pfam" id="PF17657">
    <property type="entry name" value="DNA_pol3_finger"/>
    <property type="match status" value="1"/>
</dbReference>
<dbReference type="PANTHER" id="PTHR32294:SF0">
    <property type="entry name" value="DNA POLYMERASE III SUBUNIT ALPHA"/>
    <property type="match status" value="1"/>
</dbReference>
<sequence length="1177" mass="129587">MGDSFAHLHVHTEYSMLDGAARLKDLFSEVKRQGMPAVAMTDHGNMHGANDFYKQAMAAGVTPILGIEAYVAPESRFHKSRVRWGRPEQKSDDVSGSGGYTHKTIWARNKTGLHNLFTLTTKAYTEGYFVKWPRMDAELLAEHADGLMATTGCPSGEVQTRLRLGQDAQALEAAAKYQDMFGKENYFLELMDHGLDIEKRVRDGLVEIGRKLGIPPVVTNDSHYTHEAQSEAHDVLLCVQTGSNVADPNRFKFGGSGYYIKSADEMRGVDGSDVWLEGCRNTLLVAERVDPTGMFEFHNLMPRFPVPEGETEESWFRKETFKGLARRFPNGIPEGHVVQAEYELGVIIQMGFPSYFLVVADFIQWAKNQGIAVGPGRGSAAGSLVAYALGITDLDPIPHGLIFERFLNPERVSMPDVDIDFDERRRGEVIKYVTDKWGEDKVAQIATFGTIKAKAAIKDSARVLGYPYAVGDRITKAMPPAVMGKDIPLEGIFDPKHPRYAEAGEIRGMYEQEADVKKVIDTARGIEGLIRQTGVHAAGVIMSAEPIIEHIPLMRRDSDGVIITQFDYPTCESLGLLKMDFLGLRNLTIIDDAVKNIQLNHGKELDLLALPLDDKGAYELLARGDTLGVFQLDGGPMRSLLRMMKPDNFEDISAVLALYRPGPMGVDSHTNYALRKNGLQEITPIHPELEEPLKEILAPTYGLIVYQEQVQRAAQILAGYTLGQADLLRRAMGKKKKEILDKEFIPFRDGCREHGYSDEAIQKVWDVLVPFAGYAFNKAHSAAYGLVSYWTAYLKAHYPAEYMAALLTSVGDDKDKMALYLSECRRMGIQVLPPDVNTSAGPFTPVGREIRFGLGAIRNVGANVVAAIMRCREEKGEYADFYDFLSKVDAVVCNKKTIESLIKAGAFDVMRHPRKALLAVHADAIDAYADVKRKEAVGQYDLFGAGFGDTEAATTTTVMPVITDGEWDKRDKLAFEREMLGLYVSDHPLFGLEHILGPAADTTIAALSEEGTVPDGAVVTLAGILSGVQRRVTKQGRAWASATLEDLAGGVETLFFPNTYEVIGQYIAEDAIVVVKGRVDRRDDIPRIMAMDMSMPDVSASATNKPVTLTIPVTRCTPPLVERLKETLVLHPGDAEVHVKLLNGSRTTTLRLGPVRVAATTALMADLKSVLGPANVT</sequence>
<name>A0A2W2D3H1_9ACTN</name>
<proteinExistence type="predicted"/>
<keyword evidence="3" id="KW-0548">Nucleotidyltransferase</keyword>
<dbReference type="OrthoDB" id="9803237at2"/>
<dbReference type="GO" id="GO:0008408">
    <property type="term" value="F:3'-5' exonuclease activity"/>
    <property type="evidence" value="ECO:0007669"/>
    <property type="project" value="InterPro"/>
</dbReference>
<evidence type="ECO:0000256" key="3">
    <source>
        <dbReference type="ARBA" id="ARBA00022695"/>
    </source>
</evidence>
<gene>
    <name evidence="7" type="ORF">C1I93_26890</name>
</gene>
<dbReference type="Gene3D" id="1.10.10.1600">
    <property type="entry name" value="Bacterial DNA polymerase III alpha subunit, thumb domain"/>
    <property type="match status" value="1"/>
</dbReference>
<dbReference type="GO" id="GO:0006260">
    <property type="term" value="P:DNA replication"/>
    <property type="evidence" value="ECO:0007669"/>
    <property type="project" value="UniProtKB-KW"/>
</dbReference>
<evidence type="ECO:0000313" key="8">
    <source>
        <dbReference type="Proteomes" id="UP000248627"/>
    </source>
</evidence>
<evidence type="ECO:0000256" key="6">
    <source>
        <dbReference type="ARBA" id="ARBA00049244"/>
    </source>
</evidence>
<organism evidence="7 8">
    <name type="scientific">Micromonospora endophytica</name>
    <dbReference type="NCBI Taxonomy" id="515350"/>
    <lineage>
        <taxon>Bacteria</taxon>
        <taxon>Bacillati</taxon>
        <taxon>Actinomycetota</taxon>
        <taxon>Actinomycetes</taxon>
        <taxon>Micromonosporales</taxon>
        <taxon>Micromonosporaceae</taxon>
        <taxon>Micromonospora</taxon>
    </lineage>
</organism>
<dbReference type="SMART" id="SM00481">
    <property type="entry name" value="POLIIIAc"/>
    <property type="match status" value="1"/>
</dbReference>
<evidence type="ECO:0000313" key="7">
    <source>
        <dbReference type="EMBL" id="PZF87033.1"/>
    </source>
</evidence>
<dbReference type="GO" id="GO:0003887">
    <property type="term" value="F:DNA-directed DNA polymerase activity"/>
    <property type="evidence" value="ECO:0007669"/>
    <property type="project" value="UniProtKB-KW"/>
</dbReference>
<dbReference type="NCBIfam" id="NF004226">
    <property type="entry name" value="PRK05673.1"/>
    <property type="match status" value="1"/>
</dbReference>
<dbReference type="InterPro" id="IPR004013">
    <property type="entry name" value="PHP_dom"/>
</dbReference>
<dbReference type="InterPro" id="IPR029460">
    <property type="entry name" value="DNAPol_HHH"/>
</dbReference>
<dbReference type="NCBIfam" id="TIGR00594">
    <property type="entry name" value="polc"/>
    <property type="match status" value="1"/>
</dbReference>
<evidence type="ECO:0000256" key="1">
    <source>
        <dbReference type="ARBA" id="ARBA00012417"/>
    </source>
</evidence>
<protein>
    <recommendedName>
        <fullName evidence="1">DNA-directed DNA polymerase</fullName>
        <ecNumber evidence="1">2.7.7.7</ecNumber>
    </recommendedName>
</protein>
<keyword evidence="2" id="KW-0808">Transferase</keyword>
<dbReference type="CDD" id="cd12113">
    <property type="entry name" value="PHP_PolIIIA_DnaE3"/>
    <property type="match status" value="1"/>
</dbReference>
<dbReference type="EMBL" id="POTX01000286">
    <property type="protein sequence ID" value="PZF87033.1"/>
    <property type="molecule type" value="Genomic_DNA"/>
</dbReference>
<dbReference type="SUPFAM" id="SSF89550">
    <property type="entry name" value="PHP domain-like"/>
    <property type="match status" value="1"/>
</dbReference>
<dbReference type="AlphaFoldDB" id="A0A2W2D3H1"/>
<dbReference type="Pfam" id="PF14579">
    <property type="entry name" value="HHH_6"/>
    <property type="match status" value="1"/>
</dbReference>
<dbReference type="Pfam" id="PF02811">
    <property type="entry name" value="PHP"/>
    <property type="match status" value="1"/>
</dbReference>
<dbReference type="InterPro" id="IPR041931">
    <property type="entry name" value="DNA_pol3_alpha_thumb_dom"/>
</dbReference>
<evidence type="ECO:0000256" key="4">
    <source>
        <dbReference type="ARBA" id="ARBA00022705"/>
    </source>
</evidence>
<dbReference type="Proteomes" id="UP000248627">
    <property type="component" value="Unassembled WGS sequence"/>
</dbReference>
<dbReference type="Pfam" id="PF07733">
    <property type="entry name" value="DNA_pol3_alpha"/>
    <property type="match status" value="1"/>
</dbReference>
<dbReference type="EC" id="2.7.7.7" evidence="1"/>
<dbReference type="CDD" id="cd04485">
    <property type="entry name" value="DnaE_OBF"/>
    <property type="match status" value="1"/>
</dbReference>